<reference evidence="6 7" key="2">
    <citation type="submission" date="2019-09" db="EMBL/GenBank/DDBJ databases">
        <authorList>
            <person name="Jin C."/>
        </authorList>
    </citation>
    <scope>NUCLEOTIDE SEQUENCE [LARGE SCALE GENOMIC DNA]</scope>
    <source>
        <strain evidence="6 7">BN140041</strain>
    </source>
</reference>
<feature type="domain" description="ANTAR" evidence="5">
    <location>
        <begin position="171"/>
        <end position="232"/>
    </location>
</feature>
<dbReference type="InterPro" id="IPR036388">
    <property type="entry name" value="WH-like_DNA-bd_sf"/>
</dbReference>
<dbReference type="SMART" id="SM01012">
    <property type="entry name" value="ANTAR"/>
    <property type="match status" value="1"/>
</dbReference>
<dbReference type="Pfam" id="PF13185">
    <property type="entry name" value="GAF_2"/>
    <property type="match status" value="1"/>
</dbReference>
<evidence type="ECO:0000313" key="7">
    <source>
        <dbReference type="Proteomes" id="UP000324351"/>
    </source>
</evidence>
<dbReference type="SUPFAM" id="SSF52172">
    <property type="entry name" value="CheY-like"/>
    <property type="match status" value="1"/>
</dbReference>
<dbReference type="GO" id="GO:0003723">
    <property type="term" value="F:RNA binding"/>
    <property type="evidence" value="ECO:0007669"/>
    <property type="project" value="InterPro"/>
</dbReference>
<keyword evidence="7" id="KW-1185">Reference proteome</keyword>
<evidence type="ECO:0000259" key="5">
    <source>
        <dbReference type="PROSITE" id="PS50921"/>
    </source>
</evidence>
<evidence type="ECO:0000256" key="3">
    <source>
        <dbReference type="ARBA" id="ARBA00023015"/>
    </source>
</evidence>
<accession>A0A5B1M8D1</accession>
<dbReference type="PROSITE" id="PS50921">
    <property type="entry name" value="ANTAR"/>
    <property type="match status" value="1"/>
</dbReference>
<dbReference type="InterPro" id="IPR005561">
    <property type="entry name" value="ANTAR"/>
</dbReference>
<gene>
    <name evidence="6" type="ORF">F0U47_00375</name>
</gene>
<dbReference type="InterPro" id="IPR003018">
    <property type="entry name" value="GAF"/>
</dbReference>
<dbReference type="GO" id="GO:0016301">
    <property type="term" value="F:kinase activity"/>
    <property type="evidence" value="ECO:0007669"/>
    <property type="project" value="UniProtKB-KW"/>
</dbReference>
<keyword evidence="4" id="KW-0804">Transcription</keyword>
<dbReference type="InterPro" id="IPR011006">
    <property type="entry name" value="CheY-like_superfamily"/>
</dbReference>
<reference evidence="6 7" key="1">
    <citation type="submission" date="2019-09" db="EMBL/GenBank/DDBJ databases">
        <title>Nocardioides panacisoli sp. nov., isolated from the soil of a ginseng field.</title>
        <authorList>
            <person name="Cho C."/>
        </authorList>
    </citation>
    <scope>NUCLEOTIDE SEQUENCE [LARGE SCALE GENOMIC DNA]</scope>
    <source>
        <strain evidence="6 7">BN140041</strain>
    </source>
</reference>
<dbReference type="AlphaFoldDB" id="A0A5B1M8D1"/>
<comment type="caution">
    <text evidence="6">The sequence shown here is derived from an EMBL/GenBank/DDBJ whole genome shotgun (WGS) entry which is preliminary data.</text>
</comment>
<dbReference type="RefSeq" id="WP_149748339.1">
    <property type="nucleotide sequence ID" value="NZ_VUJW01000001.1"/>
</dbReference>
<dbReference type="InterPro" id="IPR012074">
    <property type="entry name" value="GAF_ANTAR"/>
</dbReference>
<dbReference type="SUPFAM" id="SSF55781">
    <property type="entry name" value="GAF domain-like"/>
    <property type="match status" value="1"/>
</dbReference>
<name>A0A5B1M8D1_9ACTN</name>
<keyword evidence="1" id="KW-0808">Transferase</keyword>
<evidence type="ECO:0000313" key="6">
    <source>
        <dbReference type="EMBL" id="KAA1428716.1"/>
    </source>
</evidence>
<evidence type="ECO:0000256" key="1">
    <source>
        <dbReference type="ARBA" id="ARBA00022679"/>
    </source>
</evidence>
<dbReference type="EMBL" id="VUJW01000001">
    <property type="protein sequence ID" value="KAA1428716.1"/>
    <property type="molecule type" value="Genomic_DNA"/>
</dbReference>
<dbReference type="Gene3D" id="1.10.10.10">
    <property type="entry name" value="Winged helix-like DNA-binding domain superfamily/Winged helix DNA-binding domain"/>
    <property type="match status" value="1"/>
</dbReference>
<dbReference type="Proteomes" id="UP000324351">
    <property type="component" value="Unassembled WGS sequence"/>
</dbReference>
<keyword evidence="3" id="KW-0805">Transcription regulation</keyword>
<dbReference type="PIRSF" id="PIRSF036625">
    <property type="entry name" value="GAF_ANTAR"/>
    <property type="match status" value="1"/>
</dbReference>
<dbReference type="Gene3D" id="3.30.450.40">
    <property type="match status" value="1"/>
</dbReference>
<organism evidence="6 7">
    <name type="scientific">Nocardioides antri</name>
    <dbReference type="NCBI Taxonomy" id="2607659"/>
    <lineage>
        <taxon>Bacteria</taxon>
        <taxon>Bacillati</taxon>
        <taxon>Actinomycetota</taxon>
        <taxon>Actinomycetes</taxon>
        <taxon>Propionibacteriales</taxon>
        <taxon>Nocardioidaceae</taxon>
        <taxon>Nocardioides</taxon>
    </lineage>
</organism>
<proteinExistence type="predicted"/>
<dbReference type="Pfam" id="PF03861">
    <property type="entry name" value="ANTAR"/>
    <property type="match status" value="1"/>
</dbReference>
<keyword evidence="2" id="KW-0418">Kinase</keyword>
<evidence type="ECO:0000256" key="4">
    <source>
        <dbReference type="ARBA" id="ARBA00023163"/>
    </source>
</evidence>
<dbReference type="InterPro" id="IPR029016">
    <property type="entry name" value="GAF-like_dom_sf"/>
</dbReference>
<sequence>MPYHDEELKLGQLVGSLQTLLLSTNDLESFLEGVAAVAAQVVEPPASCGITTQPDGRPTTVATSDARAAEVDQIQYDTGTGPCLDTLEHGLPVEVLDQRHDDRWPAYAERSVALGVRCSLSIPLTLDGDRTLGALNVYGFDRPREFGDDERRRVELFATQASTAIALAVQRKEQQNLAQQLEKALLSRSVIDQALGVLMAQEKCSSQRAFELLRVHSQNHNRKLRDVAVEVITRLTGQPPVTPHPFRRPDEPAGA</sequence>
<protein>
    <submittedName>
        <fullName evidence="6">GAF and ANTAR domain-containing protein</fullName>
    </submittedName>
</protein>
<dbReference type="SMART" id="SM00065">
    <property type="entry name" value="GAF"/>
    <property type="match status" value="1"/>
</dbReference>
<evidence type="ECO:0000256" key="2">
    <source>
        <dbReference type="ARBA" id="ARBA00022777"/>
    </source>
</evidence>